<feature type="region of interest" description="Disordered" evidence="1">
    <location>
        <begin position="668"/>
        <end position="706"/>
    </location>
</feature>
<sequence>MVEIQTHEKRKQLLDQAQSANIFQVAQQLGLKALGSNMYEWEGHQSIWLNPRKNRFNWFSENLWGGPVDLVSLVLFNARTFEERRAHFKEAVAYLTQTDWQTFDAQKVPKAQPFHYYLRDQADKKLAEKYLSEERGLSQATIQFFEEKGLIAQSQWRNTLEDGRHFYEPIVVFKHFDKPNHMVGASVQGIQAYPELHKDHASGHLKRVLKNSGAYGGMTLDIGQPERLIVFEAPIDLMSYYEFHRAELKNVKLISSDGYKPQVISRYLAEIYGREELTLAQKEKFLEAFDRLAGNIEGLPEHLITFAYDHDEAGKTFAKRFIAQYSNAPKYARTDFPPLHDGQAKNDWNDELKRQKGLMTMKNEPSEKSEKRESFLKLPETEQAYLLQKARADEEKKTPNQTTAAQHLRELQWNFKKEDQARLDGLYEQLIDQEFSPLDLLALEETQDEMVQTLLEETQQFDDEMTNLFTQAPPAPQPQNEIPGNLVVEQAKQPQPTPTIEPRETSQKAEPIKEPPSEVKSPLTKEELEALLSAHFSKIEGLVNQFKKEVLENKTLSKEETQTEVKGLIAQIHERLLELVDQVKVAILNKRNQMGTALQATRISMTNTLKSPFLKLSQELQAISQNLAKRFALEELPKTPEKVKSRKALAEELSEKAKVIEALKAQLAAQGQKQPEDEKPKTAKKRSKSKKNFDMRLQQAKETEQEKIKAVAAQGNLPVTKGISV</sequence>
<evidence type="ECO:0000313" key="2">
    <source>
        <dbReference type="EMBL" id="MFC4652730.1"/>
    </source>
</evidence>
<proteinExistence type="predicted"/>
<dbReference type="Pfam" id="PF13155">
    <property type="entry name" value="Toprim_2"/>
    <property type="match status" value="1"/>
</dbReference>
<comment type="caution">
    <text evidence="2">The sequence shown here is derived from an EMBL/GenBank/DDBJ whole genome shotgun (WGS) entry which is preliminary data.</text>
</comment>
<accession>A0ABV9JGX6</accession>
<dbReference type="Proteomes" id="UP001595987">
    <property type="component" value="Unassembled WGS sequence"/>
</dbReference>
<feature type="compositionally biased region" description="Basic and acidic residues" evidence="1">
    <location>
        <begin position="501"/>
        <end position="522"/>
    </location>
</feature>
<feature type="compositionally biased region" description="Basic and acidic residues" evidence="1">
    <location>
        <begin position="691"/>
        <end position="706"/>
    </location>
</feature>
<feature type="region of interest" description="Disordered" evidence="1">
    <location>
        <begin position="491"/>
        <end position="522"/>
    </location>
</feature>
<dbReference type="RefSeq" id="WP_213535734.1">
    <property type="nucleotide sequence ID" value="NZ_BOVQ01000005.1"/>
</dbReference>
<reference evidence="3" key="1">
    <citation type="journal article" date="2019" name="Int. J. Syst. Evol. Microbiol.">
        <title>The Global Catalogue of Microorganisms (GCM) 10K type strain sequencing project: providing services to taxonomists for standard genome sequencing and annotation.</title>
        <authorList>
            <consortium name="The Broad Institute Genomics Platform"/>
            <consortium name="The Broad Institute Genome Sequencing Center for Infectious Disease"/>
            <person name="Wu L."/>
            <person name="Ma J."/>
        </authorList>
    </citation>
    <scope>NUCLEOTIDE SEQUENCE [LARGE SCALE GENOMIC DNA]</scope>
    <source>
        <strain evidence="3">CCUG 63287</strain>
    </source>
</reference>
<evidence type="ECO:0000256" key="1">
    <source>
        <dbReference type="SAM" id="MobiDB-lite"/>
    </source>
</evidence>
<dbReference type="Gene3D" id="3.40.1360.10">
    <property type="match status" value="1"/>
</dbReference>
<evidence type="ECO:0000313" key="3">
    <source>
        <dbReference type="Proteomes" id="UP001595987"/>
    </source>
</evidence>
<dbReference type="EMBL" id="JBHSGD010000005">
    <property type="protein sequence ID" value="MFC4652730.1"/>
    <property type="molecule type" value="Genomic_DNA"/>
</dbReference>
<protein>
    <submittedName>
        <fullName evidence="2">Toprim domain-containing protein</fullName>
    </submittedName>
</protein>
<organism evidence="2 3">
    <name type="scientific">Lactococcus nasutitermitis</name>
    <dbReference type="NCBI Taxonomy" id="1652957"/>
    <lineage>
        <taxon>Bacteria</taxon>
        <taxon>Bacillati</taxon>
        <taxon>Bacillota</taxon>
        <taxon>Bacilli</taxon>
        <taxon>Lactobacillales</taxon>
        <taxon>Streptococcaceae</taxon>
        <taxon>Lactococcus</taxon>
    </lineage>
</organism>
<gene>
    <name evidence="2" type="ORF">ACFO26_07390</name>
</gene>
<name>A0ABV9JGX6_9LACT</name>
<keyword evidence="3" id="KW-1185">Reference proteome</keyword>